<proteinExistence type="predicted"/>
<dbReference type="EMBL" id="CP036526">
    <property type="protein sequence ID" value="QDT13017.1"/>
    <property type="molecule type" value="Genomic_DNA"/>
</dbReference>
<name>A0A517P0W6_9BACT</name>
<dbReference type="RefSeq" id="WP_145420820.1">
    <property type="nucleotide sequence ID" value="NZ_CP036526.1"/>
</dbReference>
<evidence type="ECO:0000313" key="1">
    <source>
        <dbReference type="EMBL" id="QDT13017.1"/>
    </source>
</evidence>
<keyword evidence="2" id="KW-1185">Reference proteome</keyword>
<evidence type="ECO:0000313" key="2">
    <source>
        <dbReference type="Proteomes" id="UP000319817"/>
    </source>
</evidence>
<organism evidence="1 2">
    <name type="scientific">Stieleria marina</name>
    <dbReference type="NCBI Taxonomy" id="1930275"/>
    <lineage>
        <taxon>Bacteria</taxon>
        <taxon>Pseudomonadati</taxon>
        <taxon>Planctomycetota</taxon>
        <taxon>Planctomycetia</taxon>
        <taxon>Pirellulales</taxon>
        <taxon>Pirellulaceae</taxon>
        <taxon>Stieleria</taxon>
    </lineage>
</organism>
<dbReference type="Proteomes" id="UP000319817">
    <property type="component" value="Chromosome"/>
</dbReference>
<gene>
    <name evidence="1" type="ORF">K239x_50320</name>
</gene>
<protein>
    <submittedName>
        <fullName evidence="1">Uncharacterized protein</fullName>
    </submittedName>
</protein>
<sequence length="106" mass="11865">MVNYRGPRLIRPLVRALGIAVFDRITEINSLLYDPSSSRIERADLAAMDSLERVSMIQKSAKQVSESNRKQFVDRIPPCRLGNQRSVANQVDAEILSAPFFLGCAD</sequence>
<accession>A0A517P0W6</accession>
<reference evidence="1 2" key="1">
    <citation type="submission" date="2019-02" db="EMBL/GenBank/DDBJ databases">
        <title>Deep-cultivation of Planctomycetes and their phenomic and genomic characterization uncovers novel biology.</title>
        <authorList>
            <person name="Wiegand S."/>
            <person name="Jogler M."/>
            <person name="Boedeker C."/>
            <person name="Pinto D."/>
            <person name="Vollmers J."/>
            <person name="Rivas-Marin E."/>
            <person name="Kohn T."/>
            <person name="Peeters S.H."/>
            <person name="Heuer A."/>
            <person name="Rast P."/>
            <person name="Oberbeckmann S."/>
            <person name="Bunk B."/>
            <person name="Jeske O."/>
            <person name="Meyerdierks A."/>
            <person name="Storesund J.E."/>
            <person name="Kallscheuer N."/>
            <person name="Luecker S."/>
            <person name="Lage O.M."/>
            <person name="Pohl T."/>
            <person name="Merkel B.J."/>
            <person name="Hornburger P."/>
            <person name="Mueller R.-W."/>
            <person name="Bruemmer F."/>
            <person name="Labrenz M."/>
            <person name="Spormann A.M."/>
            <person name="Op den Camp H."/>
            <person name="Overmann J."/>
            <person name="Amann R."/>
            <person name="Jetten M.S.M."/>
            <person name="Mascher T."/>
            <person name="Medema M.H."/>
            <person name="Devos D.P."/>
            <person name="Kaster A.-K."/>
            <person name="Ovreas L."/>
            <person name="Rohde M."/>
            <person name="Galperin M.Y."/>
            <person name="Jogler C."/>
        </authorList>
    </citation>
    <scope>NUCLEOTIDE SEQUENCE [LARGE SCALE GENOMIC DNA]</scope>
    <source>
        <strain evidence="1 2">K23_9</strain>
    </source>
</reference>
<dbReference type="AlphaFoldDB" id="A0A517P0W6"/>